<dbReference type="EMBL" id="SNYW01000006">
    <property type="protein sequence ID" value="TDQ83943.1"/>
    <property type="molecule type" value="Genomic_DNA"/>
</dbReference>
<dbReference type="Pfam" id="PF03466">
    <property type="entry name" value="LysR_substrate"/>
    <property type="match status" value="1"/>
</dbReference>
<sequence>MQDLNELASFAAVARHGGFAAAARALKVPKSKLSRHVAALEARLGLRLIERSTRRFTVTDLGREYLGHCEAMLAEAEAASEVAARGRGEPRGRVRISMPLGMSAALARHLPDFLARHPKIELQIVTTNRRVDLLAERIDIAIRVRPSLDSDQTLTVRSFGRSTQMLVASPGLLADLGEPAIIADLARFPAIAHSEEPGDQGWRLFGPEGSEATHYFRPRLASLDFHVNLSAAIAGSGIALLPDEVCGGALRAGTLTRVLPDWHGGSGIKHLVFTSRRLMLPAVRASIDFLLDTLPDGDAA</sequence>
<dbReference type="Pfam" id="PF00126">
    <property type="entry name" value="HTH_1"/>
    <property type="match status" value="1"/>
</dbReference>
<keyword evidence="2" id="KW-0805">Transcription regulation</keyword>
<keyword evidence="7" id="KW-1185">Reference proteome</keyword>
<evidence type="ECO:0000256" key="3">
    <source>
        <dbReference type="ARBA" id="ARBA00023125"/>
    </source>
</evidence>
<organism evidence="6 7">
    <name type="scientific">Dongia mobilis</name>
    <dbReference type="NCBI Taxonomy" id="578943"/>
    <lineage>
        <taxon>Bacteria</taxon>
        <taxon>Pseudomonadati</taxon>
        <taxon>Pseudomonadota</taxon>
        <taxon>Alphaproteobacteria</taxon>
        <taxon>Rhodospirillales</taxon>
        <taxon>Dongiaceae</taxon>
        <taxon>Dongia</taxon>
    </lineage>
</organism>
<evidence type="ECO:0000259" key="5">
    <source>
        <dbReference type="PROSITE" id="PS50931"/>
    </source>
</evidence>
<dbReference type="PANTHER" id="PTHR30537:SF31">
    <property type="entry name" value="TRANSCRIPTIONAL REGULATOR, LYSR FAMILY"/>
    <property type="match status" value="1"/>
</dbReference>
<dbReference type="InterPro" id="IPR000847">
    <property type="entry name" value="LysR_HTH_N"/>
</dbReference>
<dbReference type="Proteomes" id="UP000295783">
    <property type="component" value="Unassembled WGS sequence"/>
</dbReference>
<reference evidence="6 7" key="1">
    <citation type="submission" date="2019-03" db="EMBL/GenBank/DDBJ databases">
        <title>Genomic Encyclopedia of Type Strains, Phase III (KMG-III): the genomes of soil and plant-associated and newly described type strains.</title>
        <authorList>
            <person name="Whitman W."/>
        </authorList>
    </citation>
    <scope>NUCLEOTIDE SEQUENCE [LARGE SCALE GENOMIC DNA]</scope>
    <source>
        <strain evidence="6 7">CGMCC 1.7660</strain>
    </source>
</reference>
<dbReference type="SUPFAM" id="SSF53850">
    <property type="entry name" value="Periplasmic binding protein-like II"/>
    <property type="match status" value="1"/>
</dbReference>
<evidence type="ECO:0000256" key="1">
    <source>
        <dbReference type="ARBA" id="ARBA00009437"/>
    </source>
</evidence>
<dbReference type="PANTHER" id="PTHR30537">
    <property type="entry name" value="HTH-TYPE TRANSCRIPTIONAL REGULATOR"/>
    <property type="match status" value="1"/>
</dbReference>
<name>A0A4R6WX15_9PROT</name>
<keyword evidence="4" id="KW-0804">Transcription</keyword>
<dbReference type="OrthoDB" id="9812435at2"/>
<dbReference type="InterPro" id="IPR036388">
    <property type="entry name" value="WH-like_DNA-bd_sf"/>
</dbReference>
<dbReference type="InterPro" id="IPR005119">
    <property type="entry name" value="LysR_subst-bd"/>
</dbReference>
<evidence type="ECO:0000313" key="7">
    <source>
        <dbReference type="Proteomes" id="UP000295783"/>
    </source>
</evidence>
<evidence type="ECO:0000256" key="2">
    <source>
        <dbReference type="ARBA" id="ARBA00023015"/>
    </source>
</evidence>
<dbReference type="PROSITE" id="PS50931">
    <property type="entry name" value="HTH_LYSR"/>
    <property type="match status" value="1"/>
</dbReference>
<dbReference type="GO" id="GO:0006351">
    <property type="term" value="P:DNA-templated transcription"/>
    <property type="evidence" value="ECO:0007669"/>
    <property type="project" value="TreeGrafter"/>
</dbReference>
<accession>A0A4R6WX15</accession>
<dbReference type="Gene3D" id="3.40.190.290">
    <property type="match status" value="1"/>
</dbReference>
<dbReference type="AlphaFoldDB" id="A0A4R6WX15"/>
<gene>
    <name evidence="6" type="ORF">A8950_0487</name>
</gene>
<comment type="similarity">
    <text evidence="1">Belongs to the LysR transcriptional regulatory family.</text>
</comment>
<dbReference type="InterPro" id="IPR058163">
    <property type="entry name" value="LysR-type_TF_proteobact-type"/>
</dbReference>
<comment type="caution">
    <text evidence="6">The sequence shown here is derived from an EMBL/GenBank/DDBJ whole genome shotgun (WGS) entry which is preliminary data.</text>
</comment>
<dbReference type="SUPFAM" id="SSF46785">
    <property type="entry name" value="Winged helix' DNA-binding domain"/>
    <property type="match status" value="1"/>
</dbReference>
<proteinExistence type="inferred from homology"/>
<feature type="domain" description="HTH lysR-type" evidence="5">
    <location>
        <begin position="1"/>
        <end position="59"/>
    </location>
</feature>
<dbReference type="Gene3D" id="1.10.10.10">
    <property type="entry name" value="Winged helix-like DNA-binding domain superfamily/Winged helix DNA-binding domain"/>
    <property type="match status" value="1"/>
</dbReference>
<keyword evidence="3 6" id="KW-0238">DNA-binding</keyword>
<dbReference type="RefSeq" id="WP_133612019.1">
    <property type="nucleotide sequence ID" value="NZ_SNYW01000006.1"/>
</dbReference>
<dbReference type="GO" id="GO:0003700">
    <property type="term" value="F:DNA-binding transcription factor activity"/>
    <property type="evidence" value="ECO:0007669"/>
    <property type="project" value="InterPro"/>
</dbReference>
<evidence type="ECO:0000313" key="6">
    <source>
        <dbReference type="EMBL" id="TDQ83943.1"/>
    </source>
</evidence>
<dbReference type="InterPro" id="IPR036390">
    <property type="entry name" value="WH_DNA-bd_sf"/>
</dbReference>
<dbReference type="GO" id="GO:0043565">
    <property type="term" value="F:sequence-specific DNA binding"/>
    <property type="evidence" value="ECO:0007669"/>
    <property type="project" value="TreeGrafter"/>
</dbReference>
<dbReference type="FunFam" id="1.10.10.10:FF:000001">
    <property type="entry name" value="LysR family transcriptional regulator"/>
    <property type="match status" value="1"/>
</dbReference>
<protein>
    <submittedName>
        <fullName evidence="6">DNA-binding transcriptional LysR family regulator</fullName>
    </submittedName>
</protein>
<evidence type="ECO:0000256" key="4">
    <source>
        <dbReference type="ARBA" id="ARBA00023163"/>
    </source>
</evidence>